<name>A0A1L6J6G4_9SPHN</name>
<keyword evidence="2" id="KW-1185">Reference proteome</keyword>
<dbReference type="Gene3D" id="3.40.50.720">
    <property type="entry name" value="NAD(P)-binding Rossmann-like Domain"/>
    <property type="match status" value="1"/>
</dbReference>
<dbReference type="InterPro" id="IPR036291">
    <property type="entry name" value="NAD(P)-bd_dom_sf"/>
</dbReference>
<evidence type="ECO:0000313" key="1">
    <source>
        <dbReference type="EMBL" id="APR51140.1"/>
    </source>
</evidence>
<dbReference type="SUPFAM" id="SSF51735">
    <property type="entry name" value="NAD(P)-binding Rossmann-fold domains"/>
    <property type="match status" value="1"/>
</dbReference>
<gene>
    <name evidence="1" type="ORF">BRX40_00685</name>
</gene>
<dbReference type="Proteomes" id="UP000185161">
    <property type="component" value="Chromosome"/>
</dbReference>
<dbReference type="KEGG" id="skr:BRX40_00685"/>
<accession>A0A1L6J6G4</accession>
<evidence type="ECO:0000313" key="2">
    <source>
        <dbReference type="Proteomes" id="UP000185161"/>
    </source>
</evidence>
<dbReference type="STRING" id="93064.BRX40_00685"/>
<sequence>MVLSSHGSEYESAYPPESWFWLAIERAVENSGIAWTHIRPSAVMGACLEGTYPATGSDWMTSIRLERRVREPLLDRGYYPFIHEADLAGVAAIALLNDGYTGQILEAVGLPISTRSRIDAIAQAIGQEIAMEELSADQARAAWKQCGWPSGAIEVTLFALEAYASQLKELTEWTLAQKPSVEELIARPMLGFEQWAYEHAAAYRCKQ</sequence>
<proteinExistence type="predicted"/>
<dbReference type="EMBL" id="CP018820">
    <property type="protein sequence ID" value="APR51140.1"/>
    <property type="molecule type" value="Genomic_DNA"/>
</dbReference>
<organism evidence="1 2">
    <name type="scientific">Sphingomonas koreensis</name>
    <dbReference type="NCBI Taxonomy" id="93064"/>
    <lineage>
        <taxon>Bacteria</taxon>
        <taxon>Pseudomonadati</taxon>
        <taxon>Pseudomonadota</taxon>
        <taxon>Alphaproteobacteria</taxon>
        <taxon>Sphingomonadales</taxon>
        <taxon>Sphingomonadaceae</taxon>
        <taxon>Sphingomonas</taxon>
    </lineage>
</organism>
<evidence type="ECO:0008006" key="3">
    <source>
        <dbReference type="Google" id="ProtNLM"/>
    </source>
</evidence>
<protein>
    <recommendedName>
        <fullName evidence="3">NmrA-like domain-containing protein</fullName>
    </recommendedName>
</protein>
<dbReference type="AlphaFoldDB" id="A0A1L6J6G4"/>
<reference evidence="2" key="1">
    <citation type="submission" date="2016-12" db="EMBL/GenBank/DDBJ databases">
        <title>Whole genome sequencing of Sphingomonas sp. ABOJV.</title>
        <authorList>
            <person name="Conlan S."/>
            <person name="Thomas P.J."/>
            <person name="Mullikin J."/>
            <person name="Palmore T.N."/>
            <person name="Frank K.M."/>
            <person name="Segre J.A."/>
        </authorList>
    </citation>
    <scope>NUCLEOTIDE SEQUENCE [LARGE SCALE GENOMIC DNA]</scope>
    <source>
        <strain evidence="2">ABOJV</strain>
    </source>
</reference>